<keyword evidence="2" id="KW-0813">Transport</keyword>
<protein>
    <submittedName>
        <fullName evidence="5">Multiple sugar transport system substrate-binding protein</fullName>
    </submittedName>
</protein>
<keyword evidence="5" id="KW-0762">Sugar transport</keyword>
<organism evidence="5 6">
    <name type="scientific">Amycolatopsis sacchari</name>
    <dbReference type="NCBI Taxonomy" id="115433"/>
    <lineage>
        <taxon>Bacteria</taxon>
        <taxon>Bacillati</taxon>
        <taxon>Actinomycetota</taxon>
        <taxon>Actinomycetes</taxon>
        <taxon>Pseudonocardiales</taxon>
        <taxon>Pseudonocardiaceae</taxon>
        <taxon>Amycolatopsis</taxon>
    </lineage>
</organism>
<dbReference type="PANTHER" id="PTHR43649">
    <property type="entry name" value="ARABINOSE-BINDING PROTEIN-RELATED"/>
    <property type="match status" value="1"/>
</dbReference>
<dbReference type="InterPro" id="IPR006311">
    <property type="entry name" value="TAT_signal"/>
</dbReference>
<feature type="chain" id="PRO_5039053738" evidence="4">
    <location>
        <begin position="28"/>
        <end position="484"/>
    </location>
</feature>
<reference evidence="5 6" key="1">
    <citation type="submission" date="2016-10" db="EMBL/GenBank/DDBJ databases">
        <authorList>
            <person name="de Groot N.N."/>
        </authorList>
    </citation>
    <scope>NUCLEOTIDE SEQUENCE [LARGE SCALE GENOMIC DNA]</scope>
    <source>
        <strain evidence="5 6">DSM 44468</strain>
    </source>
</reference>
<dbReference type="OrthoDB" id="9770625at2"/>
<accession>A0A1I3NSM6</accession>
<evidence type="ECO:0000313" key="5">
    <source>
        <dbReference type="EMBL" id="SFJ12318.1"/>
    </source>
</evidence>
<sequence>MTRAPQWRGLSRRSVLAGALAGGAALALSACGTRQDAVRLATDDRWKQFAGTTINLVSENTAPTEAIAANLRPFTELTGIKVNILMLELTALAQKVALDLAGGESQYHVIYADPYQVLAPYSKGLVDLRELASRPDLPQLPGGWGDFIPTQLDATGRFGDHDKVFAVPYDCPTMIWQYRADLFEKHHDRMADDLGFDPTPSAERTWEEYFRIAKWFNEKTDDVQYGAGHQAKQHDSLMCDFSNVLWSYGGDYFDNGKEIGLYGTTDPGACRLNSDAAIEAAEFYQRLISISDPSSKTWDWNGLAPALQSGRIAMSPNWHEYAAANEQAMPGKFGYAPMPRGPVRSANHFGGTGIGINANTLPNERAAAWLFVLWATSPETQLSNLKSEAGGGTPTRQSVYDMPEVKAAEHRPSAMPNILTAPAVSQAWEADKIGLRPKIPMWNECDTAIYTQLSKMLAGDASPADTMRETAKRIDRITARGWAA</sequence>
<evidence type="ECO:0000256" key="3">
    <source>
        <dbReference type="ARBA" id="ARBA00022729"/>
    </source>
</evidence>
<dbReference type="EMBL" id="FORP01000003">
    <property type="protein sequence ID" value="SFJ12318.1"/>
    <property type="molecule type" value="Genomic_DNA"/>
</dbReference>
<evidence type="ECO:0000256" key="1">
    <source>
        <dbReference type="ARBA" id="ARBA00008520"/>
    </source>
</evidence>
<keyword evidence="6" id="KW-1185">Reference proteome</keyword>
<keyword evidence="3 4" id="KW-0732">Signal</keyword>
<dbReference type="RefSeq" id="WP_091504981.1">
    <property type="nucleotide sequence ID" value="NZ_FORP01000003.1"/>
</dbReference>
<gene>
    <name evidence="5" type="ORF">SAMN05421835_103147</name>
</gene>
<dbReference type="PROSITE" id="PS51318">
    <property type="entry name" value="TAT"/>
    <property type="match status" value="1"/>
</dbReference>
<proteinExistence type="inferred from homology"/>
<dbReference type="InterPro" id="IPR006059">
    <property type="entry name" value="SBP"/>
</dbReference>
<name>A0A1I3NSM6_9PSEU</name>
<dbReference type="Gene3D" id="3.40.190.10">
    <property type="entry name" value="Periplasmic binding protein-like II"/>
    <property type="match status" value="2"/>
</dbReference>
<dbReference type="Proteomes" id="UP000199025">
    <property type="component" value="Unassembled WGS sequence"/>
</dbReference>
<dbReference type="STRING" id="115433.SAMN05421835_103147"/>
<evidence type="ECO:0000256" key="4">
    <source>
        <dbReference type="SAM" id="SignalP"/>
    </source>
</evidence>
<dbReference type="InterPro" id="IPR050490">
    <property type="entry name" value="Bact_solute-bd_prot1"/>
</dbReference>
<evidence type="ECO:0000256" key="2">
    <source>
        <dbReference type="ARBA" id="ARBA00022448"/>
    </source>
</evidence>
<dbReference type="AlphaFoldDB" id="A0A1I3NSM6"/>
<dbReference type="SUPFAM" id="SSF53850">
    <property type="entry name" value="Periplasmic binding protein-like II"/>
    <property type="match status" value="1"/>
</dbReference>
<dbReference type="Pfam" id="PF01547">
    <property type="entry name" value="SBP_bac_1"/>
    <property type="match status" value="1"/>
</dbReference>
<dbReference type="PANTHER" id="PTHR43649:SF34">
    <property type="entry name" value="ABC TRANSPORTER PERIPLASMIC-BINDING PROTEIN YCJN-RELATED"/>
    <property type="match status" value="1"/>
</dbReference>
<comment type="similarity">
    <text evidence="1">Belongs to the bacterial solute-binding protein 1 family.</text>
</comment>
<evidence type="ECO:0000313" key="6">
    <source>
        <dbReference type="Proteomes" id="UP000199025"/>
    </source>
</evidence>
<feature type="signal peptide" evidence="4">
    <location>
        <begin position="1"/>
        <end position="27"/>
    </location>
</feature>
<dbReference type="PROSITE" id="PS51257">
    <property type="entry name" value="PROKAR_LIPOPROTEIN"/>
    <property type="match status" value="1"/>
</dbReference>